<dbReference type="Gene3D" id="4.10.1240.10">
    <property type="entry name" value="GPCR, family 2, extracellular hormone receptor domain"/>
    <property type="match status" value="1"/>
</dbReference>
<dbReference type="InterPro" id="IPR057244">
    <property type="entry name" value="GAIN_B"/>
</dbReference>
<feature type="chain" id="PRO_5002774679" evidence="15">
    <location>
        <begin position="19"/>
        <end position="1310"/>
    </location>
</feature>
<dbReference type="GO" id="GO:0030246">
    <property type="term" value="F:carbohydrate binding"/>
    <property type="evidence" value="ECO:0007669"/>
    <property type="project" value="UniProtKB-KW"/>
</dbReference>
<dbReference type="MEROPS" id="P02.005"/>
<name>B2BF54_COOON</name>
<evidence type="ECO:0000256" key="13">
    <source>
        <dbReference type="SAM" id="MobiDB-lite"/>
    </source>
</evidence>
<dbReference type="PROSITE" id="PS00022">
    <property type="entry name" value="EGF_1"/>
    <property type="match status" value="1"/>
</dbReference>
<evidence type="ECO:0000256" key="12">
    <source>
        <dbReference type="ARBA" id="ARBA00023224"/>
    </source>
</evidence>
<dbReference type="InterPro" id="IPR000922">
    <property type="entry name" value="Lectin_gal-bd_dom"/>
</dbReference>
<dbReference type="PANTHER" id="PTHR12011">
    <property type="entry name" value="ADHESION G-PROTEIN COUPLED RECEPTOR"/>
    <property type="match status" value="1"/>
</dbReference>
<dbReference type="Gene3D" id="2.60.120.740">
    <property type="match status" value="1"/>
</dbReference>
<dbReference type="Pfam" id="PF01825">
    <property type="entry name" value="GPS"/>
    <property type="match status" value="1"/>
</dbReference>
<evidence type="ECO:0000256" key="8">
    <source>
        <dbReference type="ARBA" id="ARBA00023040"/>
    </source>
</evidence>
<dbReference type="EMBL" id="EF494183">
    <property type="protein sequence ID" value="ABS45067.1"/>
    <property type="molecule type" value="mRNA"/>
</dbReference>
<keyword evidence="8" id="KW-0297">G-protein coupled receptor</keyword>
<evidence type="ECO:0000256" key="9">
    <source>
        <dbReference type="ARBA" id="ARBA00023136"/>
    </source>
</evidence>
<dbReference type="SUPFAM" id="SSF81321">
    <property type="entry name" value="Family A G protein-coupled receptor-like"/>
    <property type="match status" value="1"/>
</dbReference>
<feature type="region of interest" description="Disordered" evidence="13">
    <location>
        <begin position="1202"/>
        <end position="1310"/>
    </location>
</feature>
<dbReference type="GO" id="GO:0004930">
    <property type="term" value="F:G protein-coupled receptor activity"/>
    <property type="evidence" value="ECO:0007669"/>
    <property type="project" value="UniProtKB-KW"/>
</dbReference>
<keyword evidence="4 14" id="KW-0812">Transmembrane</keyword>
<keyword evidence="10" id="KW-1015">Disulfide bond</keyword>
<dbReference type="InterPro" id="IPR017981">
    <property type="entry name" value="GPCR_2-like_7TM"/>
</dbReference>
<reference evidence="21" key="1">
    <citation type="submission" date="2007-03" db="EMBL/GenBank/DDBJ databases">
        <authorList>
            <person name="Welz C."/>
            <person name="Harder A."/>
            <person name="Schnieder T."/>
            <person name="von Samson-Himmelstjerna G."/>
        </authorList>
    </citation>
    <scope>NUCLEOTIDE SEQUENCE</scope>
</reference>
<dbReference type="InterPro" id="IPR046338">
    <property type="entry name" value="GAIN_dom_sf"/>
</dbReference>
<evidence type="ECO:0000256" key="10">
    <source>
        <dbReference type="ARBA" id="ARBA00023157"/>
    </source>
</evidence>
<dbReference type="PROSITE" id="PS50261">
    <property type="entry name" value="G_PROTEIN_RECEP_F2_4"/>
    <property type="match status" value="1"/>
</dbReference>
<keyword evidence="12" id="KW-0807">Transducer</keyword>
<dbReference type="InterPro" id="IPR000742">
    <property type="entry name" value="EGF"/>
</dbReference>
<evidence type="ECO:0000259" key="20">
    <source>
        <dbReference type="PROSITE" id="PS50261"/>
    </source>
</evidence>
<dbReference type="CDD" id="cd00037">
    <property type="entry name" value="CLECT"/>
    <property type="match status" value="2"/>
</dbReference>
<feature type="domain" description="SUEL-type lectin" evidence="19">
    <location>
        <begin position="226"/>
        <end position="302"/>
    </location>
</feature>
<dbReference type="Gene3D" id="1.20.1070.10">
    <property type="entry name" value="Rhodopsin 7-helix transmembrane proteins"/>
    <property type="match status" value="1"/>
</dbReference>
<dbReference type="PANTHER" id="PTHR12011:SF347">
    <property type="entry name" value="FI21270P1-RELATED"/>
    <property type="match status" value="1"/>
</dbReference>
<dbReference type="InterPro" id="IPR000832">
    <property type="entry name" value="GPCR_2_secretin-like"/>
</dbReference>
<evidence type="ECO:0000256" key="4">
    <source>
        <dbReference type="ARBA" id="ARBA00022692"/>
    </source>
</evidence>
<evidence type="ECO:0000256" key="15">
    <source>
        <dbReference type="SAM" id="SignalP"/>
    </source>
</evidence>
<feature type="transmembrane region" description="Helical" evidence="14">
    <location>
        <begin position="1024"/>
        <end position="1044"/>
    </location>
</feature>
<organism evidence="21">
    <name type="scientific">Cooperia oncophora</name>
    <name type="common">Parasitic roundworm</name>
    <name type="synonym">Strongylus oncophora</name>
    <dbReference type="NCBI Taxonomy" id="27828"/>
    <lineage>
        <taxon>Eukaryota</taxon>
        <taxon>Metazoa</taxon>
        <taxon>Ecdysozoa</taxon>
        <taxon>Nematoda</taxon>
        <taxon>Chromadorea</taxon>
        <taxon>Rhabditida</taxon>
        <taxon>Rhabditina</taxon>
        <taxon>Rhabditomorpha</taxon>
        <taxon>Strongyloidea</taxon>
        <taxon>Trichostrongylidae</taxon>
        <taxon>Cooperia</taxon>
    </lineage>
</organism>
<dbReference type="InterPro" id="IPR000203">
    <property type="entry name" value="GPS"/>
</dbReference>
<dbReference type="PROSITE" id="PS50041">
    <property type="entry name" value="C_TYPE_LECTIN_2"/>
    <property type="match status" value="2"/>
</dbReference>
<dbReference type="InterPro" id="IPR048072">
    <property type="entry name" value="7tmB2_latrophilin-like"/>
</dbReference>
<dbReference type="InterPro" id="IPR016186">
    <property type="entry name" value="C-type_lectin-like/link_sf"/>
</dbReference>
<dbReference type="SMART" id="SM00034">
    <property type="entry name" value="CLECT"/>
    <property type="match status" value="2"/>
</dbReference>
<feature type="transmembrane region" description="Helical" evidence="14">
    <location>
        <begin position="922"/>
        <end position="945"/>
    </location>
</feature>
<dbReference type="Pfam" id="PF02140">
    <property type="entry name" value="SUEL_Lectin"/>
    <property type="match status" value="1"/>
</dbReference>
<feature type="transmembrane region" description="Helical" evidence="14">
    <location>
        <begin position="980"/>
        <end position="1003"/>
    </location>
</feature>
<proteinExistence type="evidence at transcript level"/>
<dbReference type="PROSITE" id="PS00615">
    <property type="entry name" value="C_TYPE_LECTIN_1"/>
    <property type="match status" value="2"/>
</dbReference>
<keyword evidence="9 14" id="KW-0472">Membrane</keyword>
<dbReference type="InterPro" id="IPR032471">
    <property type="entry name" value="AGRL2-4_GAIN_subdom_A"/>
</dbReference>
<feature type="domain" description="C-type lectin" evidence="16">
    <location>
        <begin position="55"/>
        <end position="186"/>
    </location>
</feature>
<dbReference type="Pfam" id="PF00059">
    <property type="entry name" value="Lectin_C"/>
    <property type="match status" value="2"/>
</dbReference>
<dbReference type="Pfam" id="PF16489">
    <property type="entry name" value="GAIN"/>
    <property type="match status" value="1"/>
</dbReference>
<evidence type="ECO:0000259" key="17">
    <source>
        <dbReference type="PROSITE" id="PS50221"/>
    </source>
</evidence>
<evidence type="ECO:0000256" key="3">
    <source>
        <dbReference type="ARBA" id="ARBA00022475"/>
    </source>
</evidence>
<feature type="region of interest" description="Disordered" evidence="13">
    <location>
        <begin position="452"/>
        <end position="477"/>
    </location>
</feature>
<dbReference type="PROSITE" id="PS50221">
    <property type="entry name" value="GAIN_B"/>
    <property type="match status" value="1"/>
</dbReference>
<feature type="domain" description="GAIN-B" evidence="17">
    <location>
        <begin position="754"/>
        <end position="909"/>
    </location>
</feature>
<keyword evidence="11" id="KW-0675">Receptor</keyword>
<dbReference type="PRINTS" id="PR00249">
    <property type="entry name" value="GPCRSECRETIN"/>
</dbReference>
<evidence type="ECO:0000256" key="6">
    <source>
        <dbReference type="ARBA" id="ARBA00022734"/>
    </source>
</evidence>
<comment type="similarity">
    <text evidence="2">Belongs to the G-protein coupled receptor 2 family. LN-TM7 subfamily.</text>
</comment>
<feature type="compositionally biased region" description="Basic and acidic residues" evidence="13">
    <location>
        <begin position="1275"/>
        <end position="1284"/>
    </location>
</feature>
<dbReference type="InterPro" id="IPR016187">
    <property type="entry name" value="CTDL_fold"/>
</dbReference>
<evidence type="ECO:0000256" key="7">
    <source>
        <dbReference type="ARBA" id="ARBA00022989"/>
    </source>
</evidence>
<dbReference type="SMART" id="SM00008">
    <property type="entry name" value="HormR"/>
    <property type="match status" value="1"/>
</dbReference>
<feature type="compositionally biased region" description="Polar residues" evidence="13">
    <location>
        <begin position="1202"/>
        <end position="1215"/>
    </location>
</feature>
<feature type="domain" description="G-protein coupled receptors family 2 profile 1" evidence="18">
    <location>
        <begin position="489"/>
        <end position="546"/>
    </location>
</feature>
<feature type="compositionally biased region" description="Basic and acidic residues" evidence="13">
    <location>
        <begin position="1297"/>
        <end position="1310"/>
    </location>
</feature>
<dbReference type="PROSITE" id="PS50227">
    <property type="entry name" value="G_PROTEIN_RECEP_F2_3"/>
    <property type="match status" value="1"/>
</dbReference>
<feature type="domain" description="C-type lectin" evidence="16">
    <location>
        <begin position="330"/>
        <end position="447"/>
    </location>
</feature>
<keyword evidence="5 15" id="KW-0732">Signal</keyword>
<dbReference type="CDD" id="cd15440">
    <property type="entry name" value="7tmB2_latrophilin-like_invertebrate"/>
    <property type="match status" value="1"/>
</dbReference>
<dbReference type="Gene3D" id="1.25.40.610">
    <property type="match status" value="1"/>
</dbReference>
<feature type="domain" description="G-protein coupled receptors family 2 profile 2" evidence="20">
    <location>
        <begin position="920"/>
        <end position="1160"/>
    </location>
</feature>
<feature type="transmembrane region" description="Helical" evidence="14">
    <location>
        <begin position="1136"/>
        <end position="1159"/>
    </location>
</feature>
<dbReference type="GO" id="GO:0007166">
    <property type="term" value="P:cell surface receptor signaling pathway"/>
    <property type="evidence" value="ECO:0007669"/>
    <property type="project" value="InterPro"/>
</dbReference>
<sequence length="1310" mass="144159">MCALDYLLLFTLIHGGRSLGIDKCRNGGFCENGGTCVLSSELPAGKLCDDDEVYHMGYCYSFNGKPMKWDDAARYCNDQEKVMALTESDDDQTFYAGYIQGVLSAVPPQGAPVTGVWTSVRSVPNGSEPAWVSFPGSYVLKKQFWQVGEPNIYPNYDEVCASLQQESMFRNWMSESCDALNYVVCKRKAVDKAASQYVLPQCLCQPNYGGVRCEKFTGVSPAQNISCASSRFEFVCMNGGSIQVEYASYGAYEGYVCSGNMPPLSQTCSNPNSLKTISNRCAGLSYCTIRSLKEMFPETSCPVVDELFLQYRFTCSESLQTKCASGSFYITGRCLSIDTKQKALQFMAAKEECRRQGGYLVSDIDEAMDMELSRQVVRKSKDEDAFWIDLQVNGSAQAAWGDGSAVIYRPSGSSISTPNSCAAYVVSGGTAHWNSLPCNTPANYLCAFPPEEPERKRENAPPPVEEPKVVFEGTKPPPEVGEIFAQAKYCKAEERKGTHYPRTRACTEARVPCPDPEMITGHIVRYCNCQTAKWETPNTTNCTHKWVAEMRPAIERGDPAEQITGQMAADLESTLSRQLYGGDITGSVSLSTDVLALARSQFGALNDRNQRQIRATNFTESFGSSGDHLLSPKAVPVWEELSSSVRIDHASTLMGALEQSALLLADYTVDQHKKLKYDYWAMEIEVHRPEAYAGQTNEAVVPAKTGVVARTSWDDDTEIVPAADRPHAASPAMTPPAAPAQPTTVQFSGFSQSPIITLPSLDVLKASSMASTPQVMVLSGSSAFFHPGVRTSQPSLDRSRLRLGYYVFTTFGQLLGQAPDVIVNSYVIGASVDDATRSLKLPDDEPATFTFYHLVKNGVSNPRCVYWDLDEKTWSTDGCRMISTNDDATQCACNHLTSFAILMDVSGKVSQYAGTMAAALDVVSIIGCALSVVCLALSLFVFTFFRPLYNVRNTIHRNLCLSLLIAELIFMIGIDRTENRVGCAIVAVSLHYFFLAAFCWMLLEGYQLYLMLIQVFESDKTRLFLYYKFSYGFPAAIVAISAGVTWHNYGTDEYCWIDTSSSTLWAFIGPVAGVILANVIFLGIALKVVLSVRSRDRSDRDRILGWIKGSATLLCLLGVTWVFGFLTAVSGVGGVVFSWIFTILNCAQGVFIFVLHVLMNSKVRLTVVRWLRSGVCCLPEKSSADNSREYISSRQRIMNMMKTNSHSGSSPNTASTDDKEKQLTPTTKTNEWLRHLPMESQQSPPSSPRTSEDIASNAGDRISGSSDPRGSQLDGHGDPVEKHAPVKRKKFPLGASENERHSKDVVVVRF</sequence>
<dbReference type="GO" id="GO:0097264">
    <property type="term" value="P:self proteolysis"/>
    <property type="evidence" value="ECO:0007669"/>
    <property type="project" value="UniProtKB-ARBA"/>
</dbReference>
<evidence type="ECO:0000259" key="18">
    <source>
        <dbReference type="PROSITE" id="PS50227"/>
    </source>
</evidence>
<dbReference type="Gene3D" id="3.10.100.10">
    <property type="entry name" value="Mannose-Binding Protein A, subunit A"/>
    <property type="match status" value="2"/>
</dbReference>
<feature type="transmembrane region" description="Helical" evidence="14">
    <location>
        <begin position="957"/>
        <end position="974"/>
    </location>
</feature>
<keyword evidence="3" id="KW-1003">Cell membrane</keyword>
<feature type="transmembrane region" description="Helical" evidence="14">
    <location>
        <begin position="1064"/>
        <end position="1090"/>
    </location>
</feature>
<comment type="subcellular location">
    <subcellularLocation>
        <location evidence="1">Cell membrane</location>
        <topology evidence="1">Multi-pass membrane protein</topology>
    </subcellularLocation>
</comment>
<dbReference type="CDD" id="cd22840">
    <property type="entry name" value="Gal_Rha_Lectin_LAT2"/>
    <property type="match status" value="1"/>
</dbReference>
<evidence type="ECO:0000256" key="1">
    <source>
        <dbReference type="ARBA" id="ARBA00004651"/>
    </source>
</evidence>
<dbReference type="Gene3D" id="2.60.220.50">
    <property type="match status" value="1"/>
</dbReference>
<protein>
    <submittedName>
        <fullName evidence="21">Latrophilin-like protein 2</fullName>
    </submittedName>
</protein>
<evidence type="ECO:0000256" key="14">
    <source>
        <dbReference type="SAM" id="Phobius"/>
    </source>
</evidence>
<keyword evidence="7 14" id="KW-1133">Transmembrane helix</keyword>
<dbReference type="PROSITE" id="PS50228">
    <property type="entry name" value="SUEL_LECTIN"/>
    <property type="match status" value="1"/>
</dbReference>
<feature type="transmembrane region" description="Helical" evidence="14">
    <location>
        <begin position="1111"/>
        <end position="1130"/>
    </location>
</feature>
<dbReference type="InterPro" id="IPR001304">
    <property type="entry name" value="C-type_lectin-like"/>
</dbReference>
<dbReference type="FunFam" id="1.20.1070.10:FF:000352">
    <property type="entry name" value="Latrophilin-like protein 1"/>
    <property type="match status" value="1"/>
</dbReference>
<dbReference type="GO" id="GO:0004175">
    <property type="term" value="F:endopeptidase activity"/>
    <property type="evidence" value="ECO:0007669"/>
    <property type="project" value="UniProtKB-ARBA"/>
</dbReference>
<dbReference type="InterPro" id="IPR001879">
    <property type="entry name" value="GPCR_2_extracellular_dom"/>
</dbReference>
<evidence type="ECO:0000313" key="21">
    <source>
        <dbReference type="EMBL" id="ABS45067.1"/>
    </source>
</evidence>
<accession>B2BF54</accession>
<evidence type="ECO:0000259" key="19">
    <source>
        <dbReference type="PROSITE" id="PS50228"/>
    </source>
</evidence>
<dbReference type="SUPFAM" id="SSF56436">
    <property type="entry name" value="C-type lectin-like"/>
    <property type="match status" value="2"/>
</dbReference>
<dbReference type="InterPro" id="IPR043159">
    <property type="entry name" value="Lectin_gal-bd_sf"/>
</dbReference>
<evidence type="ECO:0000256" key="5">
    <source>
        <dbReference type="ARBA" id="ARBA00022729"/>
    </source>
</evidence>
<evidence type="ECO:0000256" key="11">
    <source>
        <dbReference type="ARBA" id="ARBA00023170"/>
    </source>
</evidence>
<dbReference type="Pfam" id="PF00002">
    <property type="entry name" value="7tm_2"/>
    <property type="match status" value="1"/>
</dbReference>
<dbReference type="SMART" id="SM00303">
    <property type="entry name" value="GPS"/>
    <property type="match status" value="1"/>
</dbReference>
<feature type="compositionally biased region" description="Basic and acidic residues" evidence="13">
    <location>
        <begin position="452"/>
        <end position="469"/>
    </location>
</feature>
<feature type="signal peptide" evidence="15">
    <location>
        <begin position="1"/>
        <end position="18"/>
    </location>
</feature>
<dbReference type="GO" id="GO:0005886">
    <property type="term" value="C:plasma membrane"/>
    <property type="evidence" value="ECO:0007669"/>
    <property type="project" value="UniProtKB-SubCell"/>
</dbReference>
<dbReference type="InterPro" id="IPR018378">
    <property type="entry name" value="C-type_lectin_CS"/>
</dbReference>
<dbReference type="InterPro" id="IPR036445">
    <property type="entry name" value="GPCR_2_extracell_dom_sf"/>
</dbReference>
<evidence type="ECO:0000256" key="2">
    <source>
        <dbReference type="ARBA" id="ARBA00010933"/>
    </source>
</evidence>
<evidence type="ECO:0000259" key="16">
    <source>
        <dbReference type="PROSITE" id="PS50041"/>
    </source>
</evidence>
<keyword evidence="6" id="KW-0430">Lectin</keyword>